<dbReference type="InterPro" id="IPR020449">
    <property type="entry name" value="Tscrpt_reg_AraC-type_HTH"/>
</dbReference>
<organism evidence="5 6">
    <name type="scientific">Oleiphilus messinensis</name>
    <dbReference type="NCBI Taxonomy" id="141451"/>
    <lineage>
        <taxon>Bacteria</taxon>
        <taxon>Pseudomonadati</taxon>
        <taxon>Pseudomonadota</taxon>
        <taxon>Gammaproteobacteria</taxon>
        <taxon>Oceanospirillales</taxon>
        <taxon>Oleiphilaceae</taxon>
        <taxon>Oleiphilus</taxon>
    </lineage>
</organism>
<dbReference type="InterPro" id="IPR014710">
    <property type="entry name" value="RmlC-like_jellyroll"/>
</dbReference>
<dbReference type="InterPro" id="IPR018062">
    <property type="entry name" value="HTH_AraC-typ_CS"/>
</dbReference>
<evidence type="ECO:0000313" key="6">
    <source>
        <dbReference type="Proteomes" id="UP000196027"/>
    </source>
</evidence>
<dbReference type="SMART" id="SM00342">
    <property type="entry name" value="HTH_ARAC"/>
    <property type="match status" value="1"/>
</dbReference>
<dbReference type="SUPFAM" id="SSF51182">
    <property type="entry name" value="RmlC-like cupins"/>
    <property type="match status" value="1"/>
</dbReference>
<keyword evidence="3" id="KW-0804">Transcription</keyword>
<dbReference type="OrthoDB" id="9783876at2"/>
<sequence>MDTLSQIFKDIHLNGGDYYVSELRSPWAYHSHTRGGAGFFIVLEGKAYIQAPDGSTILLCAGELILFPRGGLITVLDNPETPIESAKRLDTVQLNDHSRILNIGDGGDLTLMVVGQFQYDPVLAQPLIAALPDRLELKLRENRRFSWLELGIEFVMQEIRKGEPGEYAIINRLLDILFIRMIKDFINTIPEDSDNWLRGLIDPVLSKALAVIHASPEHNWKVEQLAEISGVSRSVFSSRFSDVIGKPPLQYITQHRMRLACQLLTTTDKSLQPVAQLVGYSSEAAFSQAFKRELGIAPSDYRAQAIASNRSDLPAI</sequence>
<proteinExistence type="predicted"/>
<evidence type="ECO:0000256" key="1">
    <source>
        <dbReference type="ARBA" id="ARBA00023015"/>
    </source>
</evidence>
<dbReference type="KEGG" id="ome:OLMES_3584"/>
<dbReference type="Pfam" id="PF12852">
    <property type="entry name" value="Cupin_6"/>
    <property type="match status" value="1"/>
</dbReference>
<dbReference type="PROSITE" id="PS00041">
    <property type="entry name" value="HTH_ARAC_FAMILY_1"/>
    <property type="match status" value="1"/>
</dbReference>
<evidence type="ECO:0000256" key="2">
    <source>
        <dbReference type="ARBA" id="ARBA00023125"/>
    </source>
</evidence>
<dbReference type="PANTHER" id="PTHR46796">
    <property type="entry name" value="HTH-TYPE TRANSCRIPTIONAL ACTIVATOR RHAS-RELATED"/>
    <property type="match status" value="1"/>
</dbReference>
<dbReference type="SUPFAM" id="SSF46689">
    <property type="entry name" value="Homeodomain-like"/>
    <property type="match status" value="2"/>
</dbReference>
<name>A0A1Y0IAW1_9GAMM</name>
<dbReference type="Proteomes" id="UP000196027">
    <property type="component" value="Chromosome"/>
</dbReference>
<dbReference type="Gene3D" id="1.10.10.60">
    <property type="entry name" value="Homeodomain-like"/>
    <property type="match status" value="2"/>
</dbReference>
<dbReference type="Pfam" id="PF12833">
    <property type="entry name" value="HTH_18"/>
    <property type="match status" value="1"/>
</dbReference>
<evidence type="ECO:0000313" key="5">
    <source>
        <dbReference type="EMBL" id="ARU57611.1"/>
    </source>
</evidence>
<reference evidence="5 6" key="1">
    <citation type="submission" date="2017-05" db="EMBL/GenBank/DDBJ databases">
        <title>Genomic insights into alkan degradation activity of Oleiphilus messinensis.</title>
        <authorList>
            <person name="Kozyavkin S.A."/>
            <person name="Slesarev A.I."/>
            <person name="Golyshin P.N."/>
            <person name="Korzhenkov A."/>
            <person name="Golyshina O.N."/>
            <person name="Toshchakov S.V."/>
        </authorList>
    </citation>
    <scope>NUCLEOTIDE SEQUENCE [LARGE SCALE GENOMIC DNA]</scope>
    <source>
        <strain evidence="5 6">ME102</strain>
    </source>
</reference>
<dbReference type="EMBL" id="CP021425">
    <property type="protein sequence ID" value="ARU57611.1"/>
    <property type="molecule type" value="Genomic_DNA"/>
</dbReference>
<dbReference type="InterPro" id="IPR011051">
    <property type="entry name" value="RmlC_Cupin_sf"/>
</dbReference>
<dbReference type="InterPro" id="IPR032783">
    <property type="entry name" value="AraC_lig"/>
</dbReference>
<accession>A0A1Y0IAW1</accession>
<dbReference type="PRINTS" id="PR00032">
    <property type="entry name" value="HTHARAC"/>
</dbReference>
<dbReference type="InterPro" id="IPR018060">
    <property type="entry name" value="HTH_AraC"/>
</dbReference>
<dbReference type="AlphaFoldDB" id="A0A1Y0IAW1"/>
<evidence type="ECO:0000256" key="3">
    <source>
        <dbReference type="ARBA" id="ARBA00023163"/>
    </source>
</evidence>
<dbReference type="PANTHER" id="PTHR46796:SF7">
    <property type="entry name" value="ARAC FAMILY TRANSCRIPTIONAL REGULATOR"/>
    <property type="match status" value="1"/>
</dbReference>
<feature type="domain" description="HTH araC/xylS-type" evidence="4">
    <location>
        <begin position="206"/>
        <end position="304"/>
    </location>
</feature>
<protein>
    <submittedName>
        <fullName evidence="5">AraC family transcriptional regulator</fullName>
    </submittedName>
</protein>
<gene>
    <name evidence="5" type="ORF">OLMES_3584</name>
</gene>
<dbReference type="Gene3D" id="2.60.120.10">
    <property type="entry name" value="Jelly Rolls"/>
    <property type="match status" value="1"/>
</dbReference>
<dbReference type="RefSeq" id="WP_087462484.1">
    <property type="nucleotide sequence ID" value="NZ_CP021425.1"/>
</dbReference>
<evidence type="ECO:0000259" key="4">
    <source>
        <dbReference type="PROSITE" id="PS01124"/>
    </source>
</evidence>
<dbReference type="InterPro" id="IPR050204">
    <property type="entry name" value="AraC_XylS_family_regulators"/>
</dbReference>
<dbReference type="InterPro" id="IPR009057">
    <property type="entry name" value="Homeodomain-like_sf"/>
</dbReference>
<keyword evidence="2" id="KW-0238">DNA-binding</keyword>
<dbReference type="GO" id="GO:0043565">
    <property type="term" value="F:sequence-specific DNA binding"/>
    <property type="evidence" value="ECO:0007669"/>
    <property type="project" value="InterPro"/>
</dbReference>
<keyword evidence="1" id="KW-0805">Transcription regulation</keyword>
<dbReference type="GO" id="GO:0003700">
    <property type="term" value="F:DNA-binding transcription factor activity"/>
    <property type="evidence" value="ECO:0007669"/>
    <property type="project" value="InterPro"/>
</dbReference>
<keyword evidence="6" id="KW-1185">Reference proteome</keyword>
<dbReference type="PROSITE" id="PS01124">
    <property type="entry name" value="HTH_ARAC_FAMILY_2"/>
    <property type="match status" value="1"/>
</dbReference>